<evidence type="ECO:0000313" key="2">
    <source>
        <dbReference type="EMBL" id="MBB5849514.1"/>
    </source>
</evidence>
<keyword evidence="3" id="KW-1185">Reference proteome</keyword>
<evidence type="ECO:0000313" key="3">
    <source>
        <dbReference type="Proteomes" id="UP000567246"/>
    </source>
</evidence>
<comment type="caution">
    <text evidence="2">The sequence shown here is derived from an EMBL/GenBank/DDBJ whole genome shotgun (WGS) entry which is preliminary data.</text>
</comment>
<reference evidence="2 3" key="1">
    <citation type="submission" date="2020-08" db="EMBL/GenBank/DDBJ databases">
        <title>Sequencing the genomes of 1000 actinobacteria strains.</title>
        <authorList>
            <person name="Klenk H.-P."/>
        </authorList>
    </citation>
    <scope>NUCLEOTIDE SEQUENCE [LARGE SCALE GENOMIC DNA]</scope>
    <source>
        <strain evidence="2 3">DSM 17945</strain>
    </source>
</reference>
<dbReference type="Proteomes" id="UP000567246">
    <property type="component" value="Unassembled WGS sequence"/>
</dbReference>
<dbReference type="RefSeq" id="WP_017488585.1">
    <property type="nucleotide sequence ID" value="NZ_BAABAG010000017.1"/>
</dbReference>
<dbReference type="GO" id="GO:0046872">
    <property type="term" value="F:metal ion binding"/>
    <property type="evidence" value="ECO:0007669"/>
    <property type="project" value="InterPro"/>
</dbReference>
<sequence length="184" mass="20395">MSIPATEVEARWNEASEPFTAVVRAVRDWDAATPCEGWDALDLLDHVVGAERDFAARQGREVPLFDGSRQQTANQWTKHSAALSALAGDEEFIMKPMHTALGEMTVGEAMIRFHAFDLIVHRWDLARSQGVDERFTDAEMDCIEESLDLFGDAAYTPGILAQPVPVADDADRQARLLGRLGRRA</sequence>
<feature type="domain" description="Mycothiol-dependent maleylpyruvate isomerase metal-binding" evidence="1">
    <location>
        <begin position="14"/>
        <end position="126"/>
    </location>
</feature>
<evidence type="ECO:0000259" key="1">
    <source>
        <dbReference type="Pfam" id="PF11716"/>
    </source>
</evidence>
<dbReference type="InterPro" id="IPR034660">
    <property type="entry name" value="DinB/YfiT-like"/>
</dbReference>
<dbReference type="SUPFAM" id="SSF109854">
    <property type="entry name" value="DinB/YfiT-like putative metalloenzymes"/>
    <property type="match status" value="1"/>
</dbReference>
<dbReference type="InterPro" id="IPR017517">
    <property type="entry name" value="Maleyloyr_isom"/>
</dbReference>
<proteinExistence type="predicted"/>
<gene>
    <name evidence="2" type="ORF">HDA33_002078</name>
</gene>
<dbReference type="EMBL" id="JACHMW010000001">
    <property type="protein sequence ID" value="MBB5849514.1"/>
    <property type="molecule type" value="Genomic_DNA"/>
</dbReference>
<dbReference type="InterPro" id="IPR017520">
    <property type="entry name" value="CHP03086"/>
</dbReference>
<dbReference type="Pfam" id="PF11716">
    <property type="entry name" value="MDMPI_N"/>
    <property type="match status" value="1"/>
</dbReference>
<dbReference type="NCBIfam" id="TIGR03086">
    <property type="entry name" value="TIGR03086 family metal-binding protein"/>
    <property type="match status" value="1"/>
</dbReference>
<protein>
    <submittedName>
        <fullName evidence="2">Uncharacterized protein (TIGR03086 family)</fullName>
    </submittedName>
</protein>
<dbReference type="AlphaFoldDB" id="A0A7W9JKU9"/>
<accession>A0A7W9JKU9</accession>
<dbReference type="NCBIfam" id="TIGR03083">
    <property type="entry name" value="maleylpyruvate isomerase family mycothiol-dependent enzyme"/>
    <property type="match status" value="1"/>
</dbReference>
<dbReference type="InterPro" id="IPR024344">
    <property type="entry name" value="MDMPI_metal-binding"/>
</dbReference>
<organism evidence="2 3">
    <name type="scientific">Micrococcus endophyticus</name>
    <dbReference type="NCBI Taxonomy" id="455343"/>
    <lineage>
        <taxon>Bacteria</taxon>
        <taxon>Bacillati</taxon>
        <taxon>Actinomycetota</taxon>
        <taxon>Actinomycetes</taxon>
        <taxon>Micrococcales</taxon>
        <taxon>Micrococcaceae</taxon>
        <taxon>Micrococcus</taxon>
    </lineage>
</organism>
<name>A0A7W9JKU9_9MICC</name>